<dbReference type="SUPFAM" id="SSF53474">
    <property type="entry name" value="alpha/beta-Hydrolases"/>
    <property type="match status" value="1"/>
</dbReference>
<dbReference type="STRING" id="413882.AAW51_3548"/>
<dbReference type="InterPro" id="IPR029058">
    <property type="entry name" value="AB_hydrolase_fold"/>
</dbReference>
<dbReference type="GO" id="GO:0016787">
    <property type="term" value="F:hydrolase activity"/>
    <property type="evidence" value="ECO:0007669"/>
    <property type="project" value="InterPro"/>
</dbReference>
<dbReference type="Gene3D" id="3.40.50.1820">
    <property type="entry name" value="alpha/beta hydrolase"/>
    <property type="match status" value="1"/>
</dbReference>
<gene>
    <name evidence="2" type="ORF">AAW51_3548</name>
</gene>
<accession>A0A0G3BL99</accession>
<evidence type="ECO:0000256" key="1">
    <source>
        <dbReference type="SAM" id="SignalP"/>
    </source>
</evidence>
<dbReference type="RefSeq" id="WP_047195653.1">
    <property type="nucleotide sequence ID" value="NZ_CP011371.1"/>
</dbReference>
<dbReference type="KEGG" id="pbh:AAW51_3548"/>
<dbReference type="InterPro" id="IPR002918">
    <property type="entry name" value="Lipase_EstA/Esterase_EstB"/>
</dbReference>
<evidence type="ECO:0000313" key="2">
    <source>
        <dbReference type="EMBL" id="AKJ30239.1"/>
    </source>
</evidence>
<protein>
    <submittedName>
        <fullName evidence="2">Lipase</fullName>
    </submittedName>
</protein>
<dbReference type="PANTHER" id="PTHR37946">
    <property type="entry name" value="SLL1969 PROTEIN"/>
    <property type="match status" value="1"/>
</dbReference>
<name>A0A0G3BL99_9BURK</name>
<proteinExistence type="predicted"/>
<evidence type="ECO:0000313" key="3">
    <source>
        <dbReference type="Proteomes" id="UP000035352"/>
    </source>
</evidence>
<sequence length="210" mass="22812">MKYFKARLAGITLLGLLACTSASAQTEPIVFVHGYSGSASNWDTMLGRFRSSGYASGSLYTFNYNSLVSSNRTSASELRSFVNTVRSRHGNARIALVAHSNGGLVSRWYRAELGGETATRRFVTLGTPHRGTTWAYACYSPACFEMRPGSSLLTTLGSRACDRSLWSNTDGIILPASSAQCGVSTRTADVSHLDLLTDSRVYTQLRTQLQ</sequence>
<keyword evidence="1" id="KW-0732">Signal</keyword>
<dbReference type="PROSITE" id="PS51257">
    <property type="entry name" value="PROKAR_LIPOPROTEIN"/>
    <property type="match status" value="1"/>
</dbReference>
<feature type="signal peptide" evidence="1">
    <location>
        <begin position="1"/>
        <end position="24"/>
    </location>
</feature>
<dbReference type="EMBL" id="CP011371">
    <property type="protein sequence ID" value="AKJ30239.1"/>
    <property type="molecule type" value="Genomic_DNA"/>
</dbReference>
<keyword evidence="3" id="KW-1185">Reference proteome</keyword>
<dbReference type="PANTHER" id="PTHR37946:SF1">
    <property type="entry name" value="SLL1969 PROTEIN"/>
    <property type="match status" value="1"/>
</dbReference>
<dbReference type="GO" id="GO:0016042">
    <property type="term" value="P:lipid catabolic process"/>
    <property type="evidence" value="ECO:0007669"/>
    <property type="project" value="InterPro"/>
</dbReference>
<dbReference type="Proteomes" id="UP000035352">
    <property type="component" value="Chromosome"/>
</dbReference>
<feature type="chain" id="PRO_5002551620" evidence="1">
    <location>
        <begin position="25"/>
        <end position="210"/>
    </location>
</feature>
<reference evidence="2 3" key="1">
    <citation type="submission" date="2015-05" db="EMBL/GenBank/DDBJ databases">
        <authorList>
            <person name="Tang B."/>
            <person name="Yu Y."/>
        </authorList>
    </citation>
    <scope>NUCLEOTIDE SEQUENCE [LARGE SCALE GENOMIC DNA]</scope>
    <source>
        <strain evidence="2 3">DSM 7029</strain>
    </source>
</reference>
<dbReference type="AlphaFoldDB" id="A0A0G3BL99"/>
<dbReference type="Pfam" id="PF01674">
    <property type="entry name" value="Lipase_2"/>
    <property type="match status" value="1"/>
</dbReference>
<organism evidence="2 3">
    <name type="scientific">Caldimonas brevitalea</name>
    <dbReference type="NCBI Taxonomy" id="413882"/>
    <lineage>
        <taxon>Bacteria</taxon>
        <taxon>Pseudomonadati</taxon>
        <taxon>Pseudomonadota</taxon>
        <taxon>Betaproteobacteria</taxon>
        <taxon>Burkholderiales</taxon>
        <taxon>Sphaerotilaceae</taxon>
        <taxon>Caldimonas</taxon>
    </lineage>
</organism>